<evidence type="ECO:0000256" key="1">
    <source>
        <dbReference type="ARBA" id="ARBA00022729"/>
    </source>
</evidence>
<keyword evidence="1" id="KW-0732">Signal</keyword>
<dbReference type="InterPro" id="IPR016047">
    <property type="entry name" value="M23ase_b-sheet_dom"/>
</dbReference>
<dbReference type="Proteomes" id="UP000503540">
    <property type="component" value="Chromosome"/>
</dbReference>
<name>A0A6G9YPB7_9NOCA</name>
<gene>
    <name evidence="3" type="ORF">F5544_36005</name>
</gene>
<proteinExistence type="predicted"/>
<dbReference type="KEGG" id="nah:F5544_36005"/>
<dbReference type="EMBL" id="CP046172">
    <property type="protein sequence ID" value="QIS15031.1"/>
    <property type="molecule type" value="Genomic_DNA"/>
</dbReference>
<dbReference type="InterPro" id="IPR050570">
    <property type="entry name" value="Cell_wall_metabolism_enzyme"/>
</dbReference>
<dbReference type="CDD" id="cd12797">
    <property type="entry name" value="M23_peptidase"/>
    <property type="match status" value="1"/>
</dbReference>
<keyword evidence="4" id="KW-1185">Reference proteome</keyword>
<evidence type="ECO:0000313" key="3">
    <source>
        <dbReference type="EMBL" id="QIS15031.1"/>
    </source>
</evidence>
<evidence type="ECO:0000259" key="2">
    <source>
        <dbReference type="Pfam" id="PF01551"/>
    </source>
</evidence>
<dbReference type="AlphaFoldDB" id="A0A6G9YPB7"/>
<dbReference type="PANTHER" id="PTHR21666">
    <property type="entry name" value="PEPTIDASE-RELATED"/>
    <property type="match status" value="1"/>
</dbReference>
<dbReference type="Gene3D" id="2.70.70.10">
    <property type="entry name" value="Glucose Permease (Domain IIA)"/>
    <property type="match status" value="1"/>
</dbReference>
<reference evidence="3 4" key="1">
    <citation type="journal article" date="2019" name="ACS Chem. Biol.">
        <title>Identification and Mobilization of a Cryptic Antibiotic Biosynthesis Gene Locus from a Human-Pathogenic Nocardia Isolate.</title>
        <authorList>
            <person name="Herisse M."/>
            <person name="Ishida K."/>
            <person name="Porter J.L."/>
            <person name="Howden B."/>
            <person name="Hertweck C."/>
            <person name="Stinear T.P."/>
            <person name="Pidot S.J."/>
        </authorList>
    </citation>
    <scope>NUCLEOTIDE SEQUENCE [LARGE SCALE GENOMIC DNA]</scope>
    <source>
        <strain evidence="3 4">AUSMDU00012717</strain>
    </source>
</reference>
<protein>
    <submittedName>
        <fullName evidence="3">Peptidoglycan DD-metalloendopeptidase family protein</fullName>
    </submittedName>
</protein>
<dbReference type="SUPFAM" id="SSF51261">
    <property type="entry name" value="Duplicated hybrid motif"/>
    <property type="match status" value="1"/>
</dbReference>
<sequence>MRVGPMKGTTIKGLGSAVVTAGAVLALAICIPANAGAVPGAFESDTHLGESAPPVAVPIDAQSGSLLRPVNGEVVSQFGKSDHIGTTSPVFHSGVDFAAQEGAPVYAAGDGKVEEVHTEAVANGYGNYLIIGHGASSDGALSTLYAHASGIVVRQGETVHAGQLVAYAGHTGFTAGTKLHFEVRVDGKPRDPMPYFR</sequence>
<evidence type="ECO:0000313" key="4">
    <source>
        <dbReference type="Proteomes" id="UP000503540"/>
    </source>
</evidence>
<dbReference type="GO" id="GO:0004222">
    <property type="term" value="F:metalloendopeptidase activity"/>
    <property type="evidence" value="ECO:0007669"/>
    <property type="project" value="TreeGrafter"/>
</dbReference>
<dbReference type="Pfam" id="PF01551">
    <property type="entry name" value="Peptidase_M23"/>
    <property type="match status" value="1"/>
</dbReference>
<dbReference type="PANTHER" id="PTHR21666:SF289">
    <property type="entry name" value="L-ALA--D-GLU ENDOPEPTIDASE"/>
    <property type="match status" value="1"/>
</dbReference>
<dbReference type="InterPro" id="IPR011055">
    <property type="entry name" value="Dup_hybrid_motif"/>
</dbReference>
<feature type="domain" description="M23ase beta-sheet core" evidence="2">
    <location>
        <begin position="91"/>
        <end position="192"/>
    </location>
</feature>
<organism evidence="3 4">
    <name type="scientific">Nocardia arthritidis</name>
    <dbReference type="NCBI Taxonomy" id="228602"/>
    <lineage>
        <taxon>Bacteria</taxon>
        <taxon>Bacillati</taxon>
        <taxon>Actinomycetota</taxon>
        <taxon>Actinomycetes</taxon>
        <taxon>Mycobacteriales</taxon>
        <taxon>Nocardiaceae</taxon>
        <taxon>Nocardia</taxon>
    </lineage>
</organism>
<accession>A0A6G9YPB7</accession>